<comment type="caution">
    <text evidence="5">The sequence shown here is derived from an EMBL/GenBank/DDBJ whole genome shotgun (WGS) entry which is preliminary data.</text>
</comment>
<evidence type="ECO:0000259" key="4">
    <source>
        <dbReference type="PROSITE" id="PS50043"/>
    </source>
</evidence>
<evidence type="ECO:0000256" key="1">
    <source>
        <dbReference type="ARBA" id="ARBA00023015"/>
    </source>
</evidence>
<dbReference type="GO" id="GO:0003677">
    <property type="term" value="F:DNA binding"/>
    <property type="evidence" value="ECO:0007669"/>
    <property type="project" value="UniProtKB-KW"/>
</dbReference>
<dbReference type="SUPFAM" id="SSF46894">
    <property type="entry name" value="C-terminal effector domain of the bipartite response regulators"/>
    <property type="match status" value="1"/>
</dbReference>
<dbReference type="SMART" id="SM00421">
    <property type="entry name" value="HTH_LUXR"/>
    <property type="match status" value="1"/>
</dbReference>
<accession>A0A7W0BZ85</accession>
<dbReference type="InterPro" id="IPR036388">
    <property type="entry name" value="WH-like_DNA-bd_sf"/>
</dbReference>
<gene>
    <name evidence="5" type="ORF">HNR31_003319</name>
</gene>
<feature type="domain" description="HTH luxR-type" evidence="4">
    <location>
        <begin position="486"/>
        <end position="551"/>
    </location>
</feature>
<dbReference type="InterPro" id="IPR016032">
    <property type="entry name" value="Sig_transdc_resp-reg_C-effctor"/>
</dbReference>
<dbReference type="PROSITE" id="PS50043">
    <property type="entry name" value="HTH_LUXR_2"/>
    <property type="match status" value="1"/>
</dbReference>
<name>A0A7W0BZ85_9BACL</name>
<dbReference type="PANTHER" id="PTHR44688:SF16">
    <property type="entry name" value="DNA-BINDING TRANSCRIPTIONAL ACTIVATOR DEVR_DOSR"/>
    <property type="match status" value="1"/>
</dbReference>
<dbReference type="AlphaFoldDB" id="A0A7W0BZ85"/>
<keyword evidence="6" id="KW-1185">Reference proteome</keyword>
<keyword evidence="2 5" id="KW-0238">DNA-binding</keyword>
<evidence type="ECO:0000256" key="2">
    <source>
        <dbReference type="ARBA" id="ARBA00023125"/>
    </source>
</evidence>
<organism evidence="5 6">
    <name type="scientific">Thermaerobacillus caldiproteolyticus</name>
    <dbReference type="NCBI Taxonomy" id="247480"/>
    <lineage>
        <taxon>Bacteria</taxon>
        <taxon>Bacillati</taxon>
        <taxon>Bacillota</taxon>
        <taxon>Bacilli</taxon>
        <taxon>Bacillales</taxon>
        <taxon>Anoxybacillaceae</taxon>
        <taxon>Thermaerobacillus</taxon>
    </lineage>
</organism>
<reference evidence="5 6" key="1">
    <citation type="submission" date="2020-07" db="EMBL/GenBank/DDBJ databases">
        <title>Genomic Encyclopedia of Type Strains, Phase IV (KMG-IV): sequencing the most valuable type-strain genomes for metagenomic binning, comparative biology and taxonomic classification.</title>
        <authorList>
            <person name="Goeker M."/>
        </authorList>
    </citation>
    <scope>NUCLEOTIDE SEQUENCE [LARGE SCALE GENOMIC DNA]</scope>
    <source>
        <strain evidence="5 6">DSM 15730</strain>
    </source>
</reference>
<dbReference type="GO" id="GO:0006355">
    <property type="term" value="P:regulation of DNA-templated transcription"/>
    <property type="evidence" value="ECO:0007669"/>
    <property type="project" value="InterPro"/>
</dbReference>
<evidence type="ECO:0000313" key="6">
    <source>
        <dbReference type="Proteomes" id="UP000523087"/>
    </source>
</evidence>
<evidence type="ECO:0000313" key="5">
    <source>
        <dbReference type="EMBL" id="MBA2876501.1"/>
    </source>
</evidence>
<evidence type="ECO:0000256" key="3">
    <source>
        <dbReference type="ARBA" id="ARBA00023163"/>
    </source>
</evidence>
<sequence length="558" mass="64977">MSARELLQNVQEAYASLIGLPLIMIDSAYTSLTSVSNADEFSELIMFSESKDLQKMLAEQWEDYLQLTSPTVIDLVFPGAKGIITPVIVEEQVYCFILAGPFIITGSHLETRRGAGDKERWNRSIMSASKCSLLDIQARVRVLEKMSHVCARLVEGEKRNKRYLHCLRSLHEAVGYYEKQQTLHITSYLRIFCQFHPYIHFAAYAKRIDEKRFVIEDITTEQSDKKWLGTIYTTDHPIMKYLVERREPLYLENVSAKFEFADWMNKENELKTLFIYPLTQNDSISGAIFVGSKAKARFGQEIKESGHLLAKLFEMFLSYQYNQCNRNEKRYLSALESLNDMCKVMNMMNNVDEILHMAAHLALEFAQSDFSAIFLNHPNERKVITDTANSSYRQFHHYYDTVWSRYFQQQQDFSSASPNVYKTGFGIMMEFPFYIHKHIQGVLAVHVIQTKPLKEIEAYLSLLTTMLTFILQRVMQPEERGLSIQKSFFSELLTSREMDVLKYIVQGYSNREIAEKLYISVHTVKNHITNIFQKLGVTDRSQVIAMVYQLNYGEYEWK</sequence>
<dbReference type="PRINTS" id="PR00038">
    <property type="entry name" value="HTHLUXR"/>
</dbReference>
<dbReference type="SUPFAM" id="SSF55781">
    <property type="entry name" value="GAF domain-like"/>
    <property type="match status" value="1"/>
</dbReference>
<dbReference type="Proteomes" id="UP000523087">
    <property type="component" value="Unassembled WGS sequence"/>
</dbReference>
<keyword evidence="3" id="KW-0804">Transcription</keyword>
<protein>
    <submittedName>
        <fullName evidence="5">DNA-binding CsgD family transcriptional regulator</fullName>
    </submittedName>
</protein>
<dbReference type="CDD" id="cd06170">
    <property type="entry name" value="LuxR_C_like"/>
    <property type="match status" value="1"/>
</dbReference>
<dbReference type="Gene3D" id="1.10.10.10">
    <property type="entry name" value="Winged helix-like DNA-binding domain superfamily/Winged helix DNA-binding domain"/>
    <property type="match status" value="1"/>
</dbReference>
<dbReference type="PROSITE" id="PS00622">
    <property type="entry name" value="HTH_LUXR_1"/>
    <property type="match status" value="1"/>
</dbReference>
<keyword evidence="1" id="KW-0805">Transcription regulation</keyword>
<dbReference type="PANTHER" id="PTHR44688">
    <property type="entry name" value="DNA-BINDING TRANSCRIPTIONAL ACTIVATOR DEVR_DOSR"/>
    <property type="match status" value="1"/>
</dbReference>
<dbReference type="InterPro" id="IPR000792">
    <property type="entry name" value="Tscrpt_reg_LuxR_C"/>
</dbReference>
<dbReference type="EMBL" id="JACDUT010000013">
    <property type="protein sequence ID" value="MBA2876501.1"/>
    <property type="molecule type" value="Genomic_DNA"/>
</dbReference>
<proteinExistence type="predicted"/>
<dbReference type="Pfam" id="PF00196">
    <property type="entry name" value="GerE"/>
    <property type="match status" value="1"/>
</dbReference>
<dbReference type="RefSeq" id="WP_220129572.1">
    <property type="nucleotide sequence ID" value="NZ_JACDUT010000013.1"/>
</dbReference>